<accession>A0ABN3QKH8</accession>
<name>A0ABN3QKH8_9ACTN</name>
<organism evidence="1 2">
    <name type="scientific">Actinomadura fulvescens</name>
    <dbReference type="NCBI Taxonomy" id="46160"/>
    <lineage>
        <taxon>Bacteria</taxon>
        <taxon>Bacillati</taxon>
        <taxon>Actinomycetota</taxon>
        <taxon>Actinomycetes</taxon>
        <taxon>Streptosporangiales</taxon>
        <taxon>Thermomonosporaceae</taxon>
        <taxon>Actinomadura</taxon>
    </lineage>
</organism>
<reference evidence="1 2" key="1">
    <citation type="journal article" date="2019" name="Int. J. Syst. Evol. Microbiol.">
        <title>The Global Catalogue of Microorganisms (GCM) 10K type strain sequencing project: providing services to taxonomists for standard genome sequencing and annotation.</title>
        <authorList>
            <consortium name="The Broad Institute Genomics Platform"/>
            <consortium name="The Broad Institute Genome Sequencing Center for Infectious Disease"/>
            <person name="Wu L."/>
            <person name="Ma J."/>
        </authorList>
    </citation>
    <scope>NUCLEOTIDE SEQUENCE [LARGE SCALE GENOMIC DNA]</scope>
    <source>
        <strain evidence="1 2">JCM 6833</strain>
    </source>
</reference>
<dbReference type="EMBL" id="BAAATD010000014">
    <property type="protein sequence ID" value="GAA2628559.1"/>
    <property type="molecule type" value="Genomic_DNA"/>
</dbReference>
<comment type="caution">
    <text evidence="1">The sequence shown here is derived from an EMBL/GenBank/DDBJ whole genome shotgun (WGS) entry which is preliminary data.</text>
</comment>
<protein>
    <submittedName>
        <fullName evidence="1">Uncharacterized protein</fullName>
    </submittedName>
</protein>
<evidence type="ECO:0000313" key="2">
    <source>
        <dbReference type="Proteomes" id="UP001501509"/>
    </source>
</evidence>
<evidence type="ECO:0000313" key="1">
    <source>
        <dbReference type="EMBL" id="GAA2628559.1"/>
    </source>
</evidence>
<dbReference type="Proteomes" id="UP001501509">
    <property type="component" value="Unassembled WGS sequence"/>
</dbReference>
<gene>
    <name evidence="1" type="ORF">GCM10010411_77330</name>
</gene>
<proteinExistence type="predicted"/>
<keyword evidence="2" id="KW-1185">Reference proteome</keyword>
<sequence length="335" mass="37531">MKDVDNEKVVYSGLVKPDHHQYWLRDDVEWDAETLHDNEIPGAFPLVALDASGHMAAVLTGMYGFDLPLTVEVWSRRPEPDLTGWEEAIEFSLTLGQDAYVESLFSDSGLDLRLPEDGSYRVRLHATGRQAATERQHISVEQGDELVEKHLIQLWVAPSAPPEWLKELSEPSWEPDSSLPRTDFYAETTDGQYWLTDYTTGQQSADVTGRGNGVVLPQRNGNMAAIFTSEPESIVEVVLDVLHHEPAPEPGGWDAITEVSMVFTGPDIGCNFLEDASSPAGYQELPAAEDESRTYRVRVSVKRRHELAGHTDPRHAERHLIQIWPAPEGPDKTWK</sequence>